<evidence type="ECO:0000313" key="3">
    <source>
        <dbReference type="Proteomes" id="UP000237222"/>
    </source>
</evidence>
<evidence type="ECO:0000259" key="1">
    <source>
        <dbReference type="Pfam" id="PF00535"/>
    </source>
</evidence>
<gene>
    <name evidence="2" type="ORF">C0068_04185</name>
</gene>
<dbReference type="Gene3D" id="3.90.550.10">
    <property type="entry name" value="Spore Coat Polysaccharide Biosynthesis Protein SpsA, Chain A"/>
    <property type="match status" value="1"/>
</dbReference>
<dbReference type="CDD" id="cd04196">
    <property type="entry name" value="GT_2_like_d"/>
    <property type="match status" value="1"/>
</dbReference>
<dbReference type="GO" id="GO:0016758">
    <property type="term" value="F:hexosyltransferase activity"/>
    <property type="evidence" value="ECO:0007669"/>
    <property type="project" value="UniProtKB-ARBA"/>
</dbReference>
<reference evidence="2" key="1">
    <citation type="submission" date="2018-01" db="EMBL/GenBank/DDBJ databases">
        <authorList>
            <person name="Yu X.-D."/>
        </authorList>
    </citation>
    <scope>NUCLEOTIDE SEQUENCE</scope>
    <source>
        <strain evidence="2">ZX-21</strain>
    </source>
</reference>
<accession>A0A2S4HK01</accession>
<dbReference type="SUPFAM" id="SSF53448">
    <property type="entry name" value="Nucleotide-diphospho-sugar transferases"/>
    <property type="match status" value="1"/>
</dbReference>
<proteinExistence type="predicted"/>
<organism evidence="2 3">
    <name type="scientific">Zhongshania marina</name>
    <dbReference type="NCBI Taxonomy" id="2304603"/>
    <lineage>
        <taxon>Bacteria</taxon>
        <taxon>Pseudomonadati</taxon>
        <taxon>Pseudomonadota</taxon>
        <taxon>Gammaproteobacteria</taxon>
        <taxon>Cellvibrionales</taxon>
        <taxon>Spongiibacteraceae</taxon>
        <taxon>Zhongshania</taxon>
    </lineage>
</organism>
<comment type="caution">
    <text evidence="2">The sequence shown here is derived from an EMBL/GenBank/DDBJ whole genome shotgun (WGS) entry which is preliminary data.</text>
</comment>
<dbReference type="OrthoDB" id="9801954at2"/>
<dbReference type="PANTHER" id="PTHR22916">
    <property type="entry name" value="GLYCOSYLTRANSFERASE"/>
    <property type="match status" value="1"/>
</dbReference>
<dbReference type="InterPro" id="IPR029044">
    <property type="entry name" value="Nucleotide-diphossugar_trans"/>
</dbReference>
<dbReference type="EMBL" id="PQGG01000009">
    <property type="protein sequence ID" value="POP54041.1"/>
    <property type="molecule type" value="Genomic_DNA"/>
</dbReference>
<dbReference type="AlphaFoldDB" id="A0A2S4HK01"/>
<dbReference type="PANTHER" id="PTHR22916:SF3">
    <property type="entry name" value="UDP-GLCNAC:BETAGAL BETA-1,3-N-ACETYLGLUCOSAMINYLTRANSFERASE-LIKE PROTEIN 1"/>
    <property type="match status" value="1"/>
</dbReference>
<protein>
    <submittedName>
        <fullName evidence="2">Glycosyltransferase family 2 protein</fullName>
    </submittedName>
</protein>
<dbReference type="InterPro" id="IPR001173">
    <property type="entry name" value="Glyco_trans_2-like"/>
</dbReference>
<dbReference type="Proteomes" id="UP000237222">
    <property type="component" value="Unassembled WGS sequence"/>
</dbReference>
<evidence type="ECO:0000313" key="2">
    <source>
        <dbReference type="EMBL" id="POP54041.1"/>
    </source>
</evidence>
<dbReference type="Pfam" id="PF00535">
    <property type="entry name" value="Glycos_transf_2"/>
    <property type="match status" value="1"/>
</dbReference>
<sequence>MISENATPKISVAMCTYNGERFLVEQLDSILNQTYQNIELVIVDDCSTDGTVALLEGYAQRDQRIRVIRNHQNLGFVQNFAKAMGECRGELIALADQDDIWFPEKIASLYHDIGDNWLIYSQISPVDSTGKLLNFKFPKVNRLEGHCPLALMLNNCVTGHASLLRKEMLPLAMPAISDMPYHDQWLAIVASSRGKLKASDQVLSYYRQHDNNAVWKTKGKRTEAKYVKALREVERVCKFMRSVLDSEVLLDSDTALLQEFYACYSRYDKVFYNFKLRRFLKRHGNTFLALFPQQEKYRRRICRGKWYFILVAFW</sequence>
<feature type="domain" description="Glycosyltransferase 2-like" evidence="1">
    <location>
        <begin position="11"/>
        <end position="122"/>
    </location>
</feature>
<name>A0A2S4HK01_9GAMM</name>
<dbReference type="RefSeq" id="WP_103683240.1">
    <property type="nucleotide sequence ID" value="NZ_PQGG01000009.1"/>
</dbReference>